<organism evidence="1 2">
    <name type="scientific">Spiromyces aspiralis</name>
    <dbReference type="NCBI Taxonomy" id="68401"/>
    <lineage>
        <taxon>Eukaryota</taxon>
        <taxon>Fungi</taxon>
        <taxon>Fungi incertae sedis</taxon>
        <taxon>Zoopagomycota</taxon>
        <taxon>Kickxellomycotina</taxon>
        <taxon>Kickxellomycetes</taxon>
        <taxon>Kickxellales</taxon>
        <taxon>Kickxellaceae</taxon>
        <taxon>Spiromyces</taxon>
    </lineage>
</organism>
<feature type="non-terminal residue" evidence="1">
    <location>
        <position position="115"/>
    </location>
</feature>
<evidence type="ECO:0000313" key="1">
    <source>
        <dbReference type="EMBL" id="KAJ1677568.1"/>
    </source>
</evidence>
<comment type="caution">
    <text evidence="1">The sequence shown here is derived from an EMBL/GenBank/DDBJ whole genome shotgun (WGS) entry which is preliminary data.</text>
</comment>
<evidence type="ECO:0000313" key="2">
    <source>
        <dbReference type="Proteomes" id="UP001145114"/>
    </source>
</evidence>
<dbReference type="EMBL" id="JAMZIH010002253">
    <property type="protein sequence ID" value="KAJ1677568.1"/>
    <property type="molecule type" value="Genomic_DNA"/>
</dbReference>
<name>A0ACC1HP69_9FUNG</name>
<accession>A0ACC1HP69</accession>
<proteinExistence type="predicted"/>
<reference evidence="1" key="1">
    <citation type="submission" date="2022-06" db="EMBL/GenBank/DDBJ databases">
        <title>Phylogenomic reconstructions and comparative analyses of Kickxellomycotina fungi.</title>
        <authorList>
            <person name="Reynolds N.K."/>
            <person name="Stajich J.E."/>
            <person name="Barry K."/>
            <person name="Grigoriev I.V."/>
            <person name="Crous P."/>
            <person name="Smith M.E."/>
        </authorList>
    </citation>
    <scope>NUCLEOTIDE SEQUENCE</scope>
    <source>
        <strain evidence="1">RSA 2271</strain>
    </source>
</reference>
<protein>
    <submittedName>
        <fullName evidence="1">Uncharacterized protein</fullName>
    </submittedName>
</protein>
<feature type="non-terminal residue" evidence="1">
    <location>
        <position position="1"/>
    </location>
</feature>
<gene>
    <name evidence="1" type="ORF">EV182_005896</name>
</gene>
<keyword evidence="2" id="KW-1185">Reference proteome</keyword>
<sequence length="115" mass="12857">LNAYLYDYLRKRGFKNTAASFITECPTLPLNDPTPDDPVGNIYSSSSGSKKSLSNDSSCQRILPSVRLPYDASSPGQIYLCNWWNAYWDIYQATSQTAHGPPPSNVTRAYVQMIQ</sequence>
<dbReference type="Proteomes" id="UP001145114">
    <property type="component" value="Unassembled WGS sequence"/>
</dbReference>